<feature type="compositionally biased region" description="Polar residues" evidence="1">
    <location>
        <begin position="40"/>
        <end position="62"/>
    </location>
</feature>
<feature type="compositionally biased region" description="Basic and acidic residues" evidence="1">
    <location>
        <begin position="28"/>
        <end position="37"/>
    </location>
</feature>
<evidence type="ECO:0000313" key="2">
    <source>
        <dbReference type="EMBL" id="CAE6834196.1"/>
    </source>
</evidence>
<reference evidence="2 3" key="1">
    <citation type="submission" date="2021-02" db="EMBL/GenBank/DDBJ databases">
        <authorList>
            <person name="Vanwijnsberghe S."/>
        </authorList>
    </citation>
    <scope>NUCLEOTIDE SEQUENCE [LARGE SCALE GENOMIC DNA]</scope>
    <source>
        <strain evidence="2 3">R-69776</strain>
    </source>
</reference>
<name>A0ABN7MZW2_9BURK</name>
<proteinExistence type="predicted"/>
<evidence type="ECO:0000256" key="1">
    <source>
        <dbReference type="SAM" id="MobiDB-lite"/>
    </source>
</evidence>
<evidence type="ECO:0000313" key="3">
    <source>
        <dbReference type="Proteomes" id="UP000673821"/>
    </source>
</evidence>
<accession>A0ABN7MZW2</accession>
<protein>
    <submittedName>
        <fullName evidence="2">Uncharacterized protein</fullName>
    </submittedName>
</protein>
<dbReference type="EMBL" id="CAJNBH010000027">
    <property type="protein sequence ID" value="CAE6834196.1"/>
    <property type="molecule type" value="Genomic_DNA"/>
</dbReference>
<dbReference type="RefSeq" id="WP_200660629.1">
    <property type="nucleotide sequence ID" value="NZ_CAJNBH010000027.1"/>
</dbReference>
<keyword evidence="3" id="KW-1185">Reference proteome</keyword>
<feature type="region of interest" description="Disordered" evidence="1">
    <location>
        <begin position="28"/>
        <end position="63"/>
    </location>
</feature>
<sequence>MELNEARGESFTDAMEAAFVIDSNHVHLDDWSDEEKPGAQTRSGSRSDCQVRPSTADFSTIPGSMVVRGIPETTYDNT</sequence>
<organism evidence="2 3">
    <name type="scientific">Paraburkholderia nemoris</name>
    <dbReference type="NCBI Taxonomy" id="2793076"/>
    <lineage>
        <taxon>Bacteria</taxon>
        <taxon>Pseudomonadati</taxon>
        <taxon>Pseudomonadota</taxon>
        <taxon>Betaproteobacteria</taxon>
        <taxon>Burkholderiales</taxon>
        <taxon>Burkholderiaceae</taxon>
        <taxon>Paraburkholderia</taxon>
    </lineage>
</organism>
<dbReference type="Proteomes" id="UP000673821">
    <property type="component" value="Unassembled WGS sequence"/>
</dbReference>
<comment type="caution">
    <text evidence="2">The sequence shown here is derived from an EMBL/GenBank/DDBJ whole genome shotgun (WGS) entry which is preliminary data.</text>
</comment>
<gene>
    <name evidence="2" type="ORF">R69776_06733</name>
</gene>